<dbReference type="Proteomes" id="UP000789570">
    <property type="component" value="Unassembled WGS sequence"/>
</dbReference>
<feature type="domain" description="NYN" evidence="1">
    <location>
        <begin position="91"/>
        <end position="228"/>
    </location>
</feature>
<sequence>MSDIHSFKTVESWSVDYVRKFLNLNKEDFSLNDDEIRKLKELGINGRALLRYTEKKLMDDGLRRGPACNLADYIIRLNRQARTPKPTYDSVSIYIDNSNLFIEGSKVVSYLEKVNAFDHKKSDFLDFYIDHGLLVTTILKGRKFNKTFIVGSIPPRNDTIWARARDHGCEVKTYPRNSSKKEKKVDTELVCDGMESLFTENPGTLLLVSGDADYCPLMVRAQKKNWKIETRFWSGLLVKDDYPFTTPMANDLRKISLYEPLDNYYRLFTYITGPDFTNKKHHLEISGNVIRDWIYRNETLMECFCTLKLFGRWNWENDITANLYFENKKHFGKCKIVVRT</sequence>
<name>A0A9N9I8R0_9GLOM</name>
<evidence type="ECO:0000313" key="2">
    <source>
        <dbReference type="EMBL" id="CAG8724802.1"/>
    </source>
</evidence>
<dbReference type="SUPFAM" id="SSF47769">
    <property type="entry name" value="SAM/Pointed domain"/>
    <property type="match status" value="1"/>
</dbReference>
<proteinExistence type="predicted"/>
<dbReference type="Gene3D" id="3.40.50.1010">
    <property type="entry name" value="5'-nuclease"/>
    <property type="match status" value="1"/>
</dbReference>
<organism evidence="2 3">
    <name type="scientific">Funneliformis caledonium</name>
    <dbReference type="NCBI Taxonomy" id="1117310"/>
    <lineage>
        <taxon>Eukaryota</taxon>
        <taxon>Fungi</taxon>
        <taxon>Fungi incertae sedis</taxon>
        <taxon>Mucoromycota</taxon>
        <taxon>Glomeromycotina</taxon>
        <taxon>Glomeromycetes</taxon>
        <taxon>Glomerales</taxon>
        <taxon>Glomeraceae</taxon>
        <taxon>Funneliformis</taxon>
    </lineage>
</organism>
<dbReference type="InterPro" id="IPR013761">
    <property type="entry name" value="SAM/pointed_sf"/>
</dbReference>
<dbReference type="GO" id="GO:0004540">
    <property type="term" value="F:RNA nuclease activity"/>
    <property type="evidence" value="ECO:0007669"/>
    <property type="project" value="InterPro"/>
</dbReference>
<gene>
    <name evidence="2" type="ORF">FCALED_LOCUS14593</name>
</gene>
<dbReference type="Gene3D" id="1.10.150.50">
    <property type="entry name" value="Transcription Factor, Ets-1"/>
    <property type="match status" value="1"/>
</dbReference>
<protein>
    <submittedName>
        <fullName evidence="2">14298_t:CDS:1</fullName>
    </submittedName>
</protein>
<keyword evidence="3" id="KW-1185">Reference proteome</keyword>
<evidence type="ECO:0000259" key="1">
    <source>
        <dbReference type="Pfam" id="PF01936"/>
    </source>
</evidence>
<reference evidence="2" key="1">
    <citation type="submission" date="2021-06" db="EMBL/GenBank/DDBJ databases">
        <authorList>
            <person name="Kallberg Y."/>
            <person name="Tangrot J."/>
            <person name="Rosling A."/>
        </authorList>
    </citation>
    <scope>NUCLEOTIDE SEQUENCE</scope>
    <source>
        <strain evidence="2">UK204</strain>
    </source>
</reference>
<dbReference type="EMBL" id="CAJVPQ010010933">
    <property type="protein sequence ID" value="CAG8724802.1"/>
    <property type="molecule type" value="Genomic_DNA"/>
</dbReference>
<dbReference type="InterPro" id="IPR021139">
    <property type="entry name" value="NYN"/>
</dbReference>
<dbReference type="AlphaFoldDB" id="A0A9N9I8R0"/>
<comment type="caution">
    <text evidence="2">The sequence shown here is derived from an EMBL/GenBank/DDBJ whole genome shotgun (WGS) entry which is preliminary data.</text>
</comment>
<dbReference type="Pfam" id="PF01936">
    <property type="entry name" value="NYN"/>
    <property type="match status" value="1"/>
</dbReference>
<evidence type="ECO:0000313" key="3">
    <source>
        <dbReference type="Proteomes" id="UP000789570"/>
    </source>
</evidence>
<dbReference type="OrthoDB" id="2311180at2759"/>
<accession>A0A9N9I8R0</accession>